<dbReference type="PANTHER" id="PTHR22773">
    <property type="entry name" value="NADH DEHYDROGENASE"/>
    <property type="match status" value="1"/>
</dbReference>
<evidence type="ECO:0000259" key="8">
    <source>
        <dbReference type="Pfam" id="PF00361"/>
    </source>
</evidence>
<feature type="transmembrane region" description="Helical" evidence="5">
    <location>
        <begin position="464"/>
        <end position="484"/>
    </location>
</feature>
<feature type="domain" description="NADH:quinone oxidoreductase/Mrp antiporter transmembrane" evidence="8">
    <location>
        <begin position="175"/>
        <end position="478"/>
    </location>
</feature>
<keyword evidence="2 5" id="KW-0812">Transmembrane</keyword>
<evidence type="ECO:0000313" key="9">
    <source>
        <dbReference type="EMBL" id="MCS0639383.1"/>
    </source>
</evidence>
<keyword evidence="5" id="KW-1003">Cell membrane</keyword>
<dbReference type="EMBL" id="JANUGQ010000035">
    <property type="protein sequence ID" value="MCS0639383.1"/>
    <property type="molecule type" value="Genomic_DNA"/>
</dbReference>
<keyword evidence="5" id="KW-1278">Translocase</keyword>
<dbReference type="Pfam" id="PF00361">
    <property type="entry name" value="Proton_antipo_M"/>
    <property type="match status" value="1"/>
</dbReference>
<evidence type="ECO:0000256" key="6">
    <source>
        <dbReference type="RuleBase" id="RU000320"/>
    </source>
</evidence>
<comment type="function">
    <text evidence="5">NDH-1 shuttles electrons from NADH, via FMN and iron-sulfur (Fe-S) centers, to quinones in the respiratory chain. The immediate electron acceptor for the enzyme in this species is believed to be a menaquinone. Couples the redox reaction to proton translocation (for every two electrons transferred, four hydrogen ions are translocated across the cytoplasmic membrane), and thus conserves the redox energy in a proton gradient.</text>
</comment>
<reference evidence="9" key="1">
    <citation type="submission" date="2022-08" db="EMBL/GenBank/DDBJ databases">
        <authorList>
            <person name="Somphong A."/>
            <person name="Phongsopitanun W."/>
        </authorList>
    </citation>
    <scope>NUCLEOTIDE SEQUENCE</scope>
    <source>
        <strain evidence="9">LP05-1</strain>
    </source>
</reference>
<evidence type="ECO:0000256" key="7">
    <source>
        <dbReference type="SAM" id="MobiDB-lite"/>
    </source>
</evidence>
<feature type="transmembrane region" description="Helical" evidence="5">
    <location>
        <begin position="293"/>
        <end position="316"/>
    </location>
</feature>
<feature type="compositionally biased region" description="Gly residues" evidence="7">
    <location>
        <begin position="120"/>
        <end position="129"/>
    </location>
</feature>
<sequence>MAETVQSVDWAAVAPPAVAAGFALIVLVADLFVRPERKALLGRTAIAGLILALGALIPLRAADRRTFCLTTDPGVCSYTADRFTLVIQVLVLGGALLTALLSLPYTRGAAEGVPARRKGGPGPSGGLPAGGDRRLPAGGRGLPAGEPSRSGGLPAGEFWFLLLSASAGAALLPAARDLATLVVALEVASLPVFALVGLKRGDRRSGEAALKFFLSSVTATAVMLLGVSFVYAATGTLHLTELAQRLDAVPEGLGTVAKAGVALTLVGFAFKTAAAPFHFWVPDTYVGAPLPVAAYLSVVGKAVGLTGLILVTVVAFPSYADVWGPALAVLAALTMTAGNAAALRQPAGRARSAVRLLAWSSVAQAGYLLVPIAAAAYSGDDQIGATVAYALMYAVVNLGAFAVAALVARTRPLNRISDYRGLYATRPGAALALAFFLLCLAGLPPGVIGLFAKVTVFSAAVDAGLGWLAVIMAVNVVIALYYYLRWAAVLFVTPRPQGTGTPSAAEPGAPGGPEAASPAAGEAAAEPAGTTAARPGRARPAPVPLTLAIALTAVAGVVLSGWPQLVLRFAATTLF</sequence>
<protein>
    <recommendedName>
        <fullName evidence="5">NADH-quinone oxidoreductase subunit N</fullName>
        <ecNumber evidence="5">7.1.1.-</ecNumber>
    </recommendedName>
    <alternativeName>
        <fullName evidence="5">NADH dehydrogenase I subunit N</fullName>
    </alternativeName>
    <alternativeName>
        <fullName evidence="5">NDH-1 subunit N</fullName>
    </alternativeName>
</protein>
<keyword evidence="10" id="KW-1185">Reference proteome</keyword>
<gene>
    <name evidence="5" type="primary">nuoN</name>
    <name evidence="9" type="ORF">NX801_27850</name>
</gene>
<dbReference type="HAMAP" id="MF_00445">
    <property type="entry name" value="NDH1_NuoN_1"/>
    <property type="match status" value="1"/>
</dbReference>
<feature type="transmembrane region" description="Helical" evidence="5">
    <location>
        <begin position="82"/>
        <end position="103"/>
    </location>
</feature>
<organism evidence="9 10">
    <name type="scientific">Streptomyces pyxinae</name>
    <dbReference type="NCBI Taxonomy" id="2970734"/>
    <lineage>
        <taxon>Bacteria</taxon>
        <taxon>Bacillati</taxon>
        <taxon>Actinomycetota</taxon>
        <taxon>Actinomycetes</taxon>
        <taxon>Kitasatosporales</taxon>
        <taxon>Streptomycetaceae</taxon>
        <taxon>Streptomyces</taxon>
    </lineage>
</organism>
<dbReference type="InterPro" id="IPR001750">
    <property type="entry name" value="ND/Mrp_TM"/>
</dbReference>
<comment type="subcellular location">
    <subcellularLocation>
        <location evidence="5">Cell membrane</location>
        <topology evidence="5">Multi-pass membrane protein</topology>
    </subcellularLocation>
    <subcellularLocation>
        <location evidence="1">Endomembrane system</location>
        <topology evidence="1">Multi-pass membrane protein</topology>
    </subcellularLocation>
    <subcellularLocation>
        <location evidence="6">Membrane</location>
        <topology evidence="6">Multi-pass membrane protein</topology>
    </subcellularLocation>
</comment>
<keyword evidence="3 5" id="KW-1133">Transmembrane helix</keyword>
<feature type="transmembrane region" description="Helical" evidence="5">
    <location>
        <begin position="210"/>
        <end position="232"/>
    </location>
</feature>
<feature type="region of interest" description="Disordered" evidence="7">
    <location>
        <begin position="112"/>
        <end position="149"/>
    </location>
</feature>
<name>A0ABT2CPL4_9ACTN</name>
<dbReference type="EC" id="7.1.1.-" evidence="5"/>
<keyword evidence="5" id="KW-0874">Quinone</keyword>
<feature type="transmembrane region" description="Helical" evidence="5">
    <location>
        <begin position="40"/>
        <end position="62"/>
    </location>
</feature>
<feature type="transmembrane region" description="Helical" evidence="5">
    <location>
        <begin position="158"/>
        <end position="175"/>
    </location>
</feature>
<feature type="transmembrane region" description="Helical" evidence="5">
    <location>
        <begin position="12"/>
        <end position="33"/>
    </location>
</feature>
<keyword evidence="5" id="KW-0813">Transport</keyword>
<comment type="subunit">
    <text evidence="5">NDH-1 is composed of 14 different subunits. Subunits NuoA, H, J, K, L, M, N constitute the membrane sector of the complex.</text>
</comment>
<evidence type="ECO:0000256" key="2">
    <source>
        <dbReference type="ARBA" id="ARBA00022692"/>
    </source>
</evidence>
<feature type="transmembrane region" description="Helical" evidence="5">
    <location>
        <begin position="543"/>
        <end position="562"/>
    </location>
</feature>
<feature type="transmembrane region" description="Helical" evidence="5">
    <location>
        <begin position="383"/>
        <end position="408"/>
    </location>
</feature>
<keyword evidence="5" id="KW-0520">NAD</keyword>
<feature type="region of interest" description="Disordered" evidence="7">
    <location>
        <begin position="500"/>
        <end position="537"/>
    </location>
</feature>
<evidence type="ECO:0000256" key="1">
    <source>
        <dbReference type="ARBA" id="ARBA00004127"/>
    </source>
</evidence>
<dbReference type="InterPro" id="IPR010096">
    <property type="entry name" value="NADH-Q_OxRdtase_suN/2"/>
</dbReference>
<feature type="transmembrane region" description="Helical" evidence="5">
    <location>
        <begin position="181"/>
        <end position="198"/>
    </location>
</feature>
<evidence type="ECO:0000256" key="5">
    <source>
        <dbReference type="HAMAP-Rule" id="MF_00445"/>
    </source>
</evidence>
<evidence type="ECO:0000313" key="10">
    <source>
        <dbReference type="Proteomes" id="UP001431313"/>
    </source>
</evidence>
<accession>A0ABT2CPL4</accession>
<evidence type="ECO:0000256" key="3">
    <source>
        <dbReference type="ARBA" id="ARBA00022989"/>
    </source>
</evidence>
<comment type="catalytic activity">
    <reaction evidence="5">
        <text>a quinone + NADH + 5 H(+)(in) = a quinol + NAD(+) + 4 H(+)(out)</text>
        <dbReference type="Rhea" id="RHEA:57888"/>
        <dbReference type="ChEBI" id="CHEBI:15378"/>
        <dbReference type="ChEBI" id="CHEBI:24646"/>
        <dbReference type="ChEBI" id="CHEBI:57540"/>
        <dbReference type="ChEBI" id="CHEBI:57945"/>
        <dbReference type="ChEBI" id="CHEBI:132124"/>
    </reaction>
</comment>
<feature type="transmembrane region" description="Helical" evidence="5">
    <location>
        <begin position="259"/>
        <end position="281"/>
    </location>
</feature>
<comment type="caution">
    <text evidence="9">The sequence shown here is derived from an EMBL/GenBank/DDBJ whole genome shotgun (WGS) entry which is preliminary data.</text>
</comment>
<evidence type="ECO:0000256" key="4">
    <source>
        <dbReference type="ARBA" id="ARBA00023136"/>
    </source>
</evidence>
<dbReference type="Proteomes" id="UP001431313">
    <property type="component" value="Unassembled WGS sequence"/>
</dbReference>
<feature type="transmembrane region" description="Helical" evidence="5">
    <location>
        <begin position="356"/>
        <end position="377"/>
    </location>
</feature>
<proteinExistence type="inferred from homology"/>
<comment type="similarity">
    <text evidence="5">Belongs to the complex I subunit 2 family.</text>
</comment>
<feature type="transmembrane region" description="Helical" evidence="5">
    <location>
        <begin position="322"/>
        <end position="344"/>
    </location>
</feature>
<keyword evidence="4 5" id="KW-0472">Membrane</keyword>
<feature type="transmembrane region" description="Helical" evidence="5">
    <location>
        <begin position="429"/>
        <end position="452"/>
    </location>
</feature>